<dbReference type="Proteomes" id="UP000199437">
    <property type="component" value="Unassembled WGS sequence"/>
</dbReference>
<dbReference type="Gene3D" id="3.60.21.10">
    <property type="match status" value="1"/>
</dbReference>
<evidence type="ECO:0000256" key="1">
    <source>
        <dbReference type="SAM" id="SignalP"/>
    </source>
</evidence>
<dbReference type="GO" id="GO:0030246">
    <property type="term" value="F:carbohydrate binding"/>
    <property type="evidence" value="ECO:0007669"/>
    <property type="project" value="InterPro"/>
</dbReference>
<feature type="domain" description="Calcineurin-like phosphoesterase" evidence="2">
    <location>
        <begin position="73"/>
        <end position="227"/>
    </location>
</feature>
<feature type="chain" id="PRO_5011709653" evidence="1">
    <location>
        <begin position="22"/>
        <end position="608"/>
    </location>
</feature>
<evidence type="ECO:0000313" key="4">
    <source>
        <dbReference type="EMBL" id="SEW06443.1"/>
    </source>
</evidence>
<feature type="signal peptide" evidence="1">
    <location>
        <begin position="1"/>
        <end position="21"/>
    </location>
</feature>
<reference evidence="5" key="1">
    <citation type="submission" date="2016-10" db="EMBL/GenBank/DDBJ databases">
        <authorList>
            <person name="Varghese N."/>
            <person name="Submissions S."/>
        </authorList>
    </citation>
    <scope>NUCLEOTIDE SEQUENCE [LARGE SCALE GENOMIC DNA]</scope>
    <source>
        <strain evidence="5">CGMCC 1.12402</strain>
    </source>
</reference>
<dbReference type="InterPro" id="IPR010502">
    <property type="entry name" value="Carb-bd_dom_fam9"/>
</dbReference>
<organism evidence="4 5">
    <name type="scientific">Roseivirga pacifica</name>
    <dbReference type="NCBI Taxonomy" id="1267423"/>
    <lineage>
        <taxon>Bacteria</taxon>
        <taxon>Pseudomonadati</taxon>
        <taxon>Bacteroidota</taxon>
        <taxon>Cytophagia</taxon>
        <taxon>Cytophagales</taxon>
        <taxon>Roseivirgaceae</taxon>
        <taxon>Roseivirga</taxon>
    </lineage>
</organism>
<dbReference type="RefSeq" id="WP_090257925.1">
    <property type="nucleotide sequence ID" value="NZ_FOIR01000001.1"/>
</dbReference>
<gene>
    <name evidence="4" type="ORF">SAMN05216290_1544</name>
</gene>
<evidence type="ECO:0000313" key="5">
    <source>
        <dbReference type="Proteomes" id="UP000199437"/>
    </source>
</evidence>
<dbReference type="Gene3D" id="2.60.40.1190">
    <property type="match status" value="1"/>
</dbReference>
<dbReference type="Pfam" id="PF06452">
    <property type="entry name" value="CBM9_1"/>
    <property type="match status" value="1"/>
</dbReference>
<dbReference type="GeneID" id="99986269"/>
<dbReference type="STRING" id="1267423.SAMN05216290_1544"/>
<dbReference type="Pfam" id="PF00149">
    <property type="entry name" value="Metallophos"/>
    <property type="match status" value="1"/>
</dbReference>
<evidence type="ECO:0000259" key="3">
    <source>
        <dbReference type="Pfam" id="PF06452"/>
    </source>
</evidence>
<protein>
    <submittedName>
        <fullName evidence="4">3',5'-cyclic AMP phosphodiesterase CpdA</fullName>
    </submittedName>
</protein>
<feature type="domain" description="Carbohydrate-binding" evidence="3">
    <location>
        <begin position="449"/>
        <end position="591"/>
    </location>
</feature>
<dbReference type="EMBL" id="FOIR01000001">
    <property type="protein sequence ID" value="SEW06443.1"/>
    <property type="molecule type" value="Genomic_DNA"/>
</dbReference>
<dbReference type="PANTHER" id="PTHR43143:SF1">
    <property type="entry name" value="SERINE_THREONINE-PROTEIN PHOSPHATASE CPPED1"/>
    <property type="match status" value="1"/>
</dbReference>
<dbReference type="GO" id="GO:0016052">
    <property type="term" value="P:carbohydrate catabolic process"/>
    <property type="evidence" value="ECO:0007669"/>
    <property type="project" value="InterPro"/>
</dbReference>
<dbReference type="InterPro" id="IPR051918">
    <property type="entry name" value="STPP_CPPED1"/>
</dbReference>
<accession>A0A1I0NXC1</accession>
<dbReference type="PANTHER" id="PTHR43143">
    <property type="entry name" value="METALLOPHOSPHOESTERASE, CALCINEURIN SUPERFAMILY"/>
    <property type="match status" value="1"/>
</dbReference>
<dbReference type="GO" id="GO:0004553">
    <property type="term" value="F:hydrolase activity, hydrolyzing O-glycosyl compounds"/>
    <property type="evidence" value="ECO:0007669"/>
    <property type="project" value="InterPro"/>
</dbReference>
<keyword evidence="5" id="KW-1185">Reference proteome</keyword>
<dbReference type="InterPro" id="IPR004843">
    <property type="entry name" value="Calcineurin-like_PHP"/>
</dbReference>
<name>A0A1I0NXC1_9BACT</name>
<sequence>MKKLLSIALLIATFTAIGQQATVKIESITGPKPYTSLDLNNNPKNFQFAIVTDRTGGHRPGVFLDGVKKLNLLQPEFVMSVGDLIEGYTTNEERLDREWEEFNGFIDQLQMPFFYVPGNHDITNKVMEDKWKELYGKTYYSFVYQDVLFMCLNSEDNYRGSGRGTIGKEQYDWIKKTLAENQDVKWTMFFLHQPLWAQEAETLMWPEVEKLLVDREHTVYAGHRHAYVQYERNNGKYYILATTGGGSSLRGPELGEFDHVVWITMTDEGPIMANLQLEGIWREDMVTDESKAFFSPMVSNSPLKISPVLIDGGEFKNAVLKLKLTNDSNVPMTADLSFDYNPNLLPTWGKRSIEVAPNSVELIDVELESFKTDLVAEFNNLTLKGNFVYKPSNSPEVKADFNYGIRPESWSAIASKTIQVDGDLSDWGKLSKQSGVGKSIKTDPFSHQGSKDAAFQFDVAYDKDYVYLAANVQDDDIDGVRSVNPARQDGFHFILDAKGMDSAQATWGALAISTSPLSNGKLNNEVFRANRLPEGTKVVTKPANNGYTVEVAIPISYVMEQQGANWKYLRINAYQTDFDKDKMHETTIYWRPLWNSAESFVGSGMFKK</sequence>
<proteinExistence type="predicted"/>
<dbReference type="SUPFAM" id="SSF56300">
    <property type="entry name" value="Metallo-dependent phosphatases"/>
    <property type="match status" value="1"/>
</dbReference>
<dbReference type="OrthoDB" id="9816081at2"/>
<dbReference type="AlphaFoldDB" id="A0A1I0NXC1"/>
<dbReference type="InterPro" id="IPR029052">
    <property type="entry name" value="Metallo-depent_PP-like"/>
</dbReference>
<dbReference type="SUPFAM" id="SSF49344">
    <property type="entry name" value="CBD9-like"/>
    <property type="match status" value="1"/>
</dbReference>
<keyword evidence="1" id="KW-0732">Signal</keyword>
<evidence type="ECO:0000259" key="2">
    <source>
        <dbReference type="Pfam" id="PF00149"/>
    </source>
</evidence>